<proteinExistence type="predicted"/>
<dbReference type="PANTHER" id="PTHR10166:SF37">
    <property type="entry name" value="STOLID, ISOFORM H"/>
    <property type="match status" value="1"/>
</dbReference>
<evidence type="ECO:0000313" key="3">
    <source>
        <dbReference type="EMBL" id="SHF83966.1"/>
    </source>
</evidence>
<keyword evidence="1" id="KW-1133">Transmembrane helix</keyword>
<dbReference type="Pfam" id="PF13715">
    <property type="entry name" value="CarbopepD_reg_2"/>
    <property type="match status" value="1"/>
</dbReference>
<accession>A0A1M5EXV0</accession>
<dbReference type="InterPro" id="IPR021908">
    <property type="entry name" value="YfbK_C"/>
</dbReference>
<dbReference type="PANTHER" id="PTHR10166">
    <property type="entry name" value="VOLTAGE-DEPENDENT CALCIUM CHANNEL SUBUNIT ALPHA-2/DELTA-RELATED"/>
    <property type="match status" value="1"/>
</dbReference>
<dbReference type="Gene3D" id="2.60.40.1120">
    <property type="entry name" value="Carboxypeptidase-like, regulatory domain"/>
    <property type="match status" value="1"/>
</dbReference>
<keyword evidence="1" id="KW-0472">Membrane</keyword>
<evidence type="ECO:0000259" key="2">
    <source>
        <dbReference type="PROSITE" id="PS50234"/>
    </source>
</evidence>
<dbReference type="Gene3D" id="3.40.50.410">
    <property type="entry name" value="von Willebrand factor, type A domain"/>
    <property type="match status" value="1"/>
</dbReference>
<dbReference type="SUPFAM" id="SSF53300">
    <property type="entry name" value="vWA-like"/>
    <property type="match status" value="1"/>
</dbReference>
<dbReference type="EMBL" id="FQUU01000020">
    <property type="protein sequence ID" value="SHF83966.1"/>
    <property type="molecule type" value="Genomic_DNA"/>
</dbReference>
<organism evidence="3 4">
    <name type="scientific">Flavisolibacter ginsengisoli DSM 18119</name>
    <dbReference type="NCBI Taxonomy" id="1121884"/>
    <lineage>
        <taxon>Bacteria</taxon>
        <taxon>Pseudomonadati</taxon>
        <taxon>Bacteroidota</taxon>
        <taxon>Chitinophagia</taxon>
        <taxon>Chitinophagales</taxon>
        <taxon>Chitinophagaceae</taxon>
        <taxon>Flavisolibacter</taxon>
    </lineage>
</organism>
<protein>
    <submittedName>
        <fullName evidence="3">Ca-activated chloride channel family protein</fullName>
    </submittedName>
</protein>
<reference evidence="3 4" key="1">
    <citation type="submission" date="2016-11" db="EMBL/GenBank/DDBJ databases">
        <authorList>
            <person name="Jaros S."/>
            <person name="Januszkiewicz K."/>
            <person name="Wedrychowicz H."/>
        </authorList>
    </citation>
    <scope>NUCLEOTIDE SEQUENCE [LARGE SCALE GENOMIC DNA]</scope>
    <source>
        <strain evidence="3 4">DSM 18119</strain>
    </source>
</reference>
<dbReference type="InterPro" id="IPR002035">
    <property type="entry name" value="VWF_A"/>
</dbReference>
<dbReference type="Proteomes" id="UP000184048">
    <property type="component" value="Unassembled WGS sequence"/>
</dbReference>
<dbReference type="InterPro" id="IPR036465">
    <property type="entry name" value="vWFA_dom_sf"/>
</dbReference>
<dbReference type="PROSITE" id="PS50234">
    <property type="entry name" value="VWFA"/>
    <property type="match status" value="1"/>
</dbReference>
<dbReference type="CDD" id="cd01465">
    <property type="entry name" value="vWA_subgroup"/>
    <property type="match status" value="1"/>
</dbReference>
<dbReference type="Pfam" id="PF12034">
    <property type="entry name" value="YfbK_C"/>
    <property type="match status" value="1"/>
</dbReference>
<keyword evidence="4" id="KW-1185">Reference proteome</keyword>
<dbReference type="Pfam" id="PF00092">
    <property type="entry name" value="VWA"/>
    <property type="match status" value="1"/>
</dbReference>
<dbReference type="Pfam" id="PF12450">
    <property type="entry name" value="vWF_A"/>
    <property type="match status" value="1"/>
</dbReference>
<evidence type="ECO:0000313" key="4">
    <source>
        <dbReference type="Proteomes" id="UP000184048"/>
    </source>
</evidence>
<dbReference type="InterPro" id="IPR022156">
    <property type="entry name" value="Uncharacterised_YfbK_N"/>
</dbReference>
<sequence>MYFFAEEFALKRLLYTVFSIICPLFLFAQHYYVKGQVKDEAGNPLQNVNIYLHSTGYVYFTGMEGSFGILTNNKTDTLSFSMEGFQPQRVAVNAEVNATVRLKKASLNKSRPGYKLASLTQNLTRESQQKWFAGDETYASIVENQFVNSYEYPSTGLTLNVDRASYSNIRRFLSMGTPVPPDAVRIEEMLNYFNFGYTEPPVDKPFEIKTTLTQCPWNKNNQLLFTQILSRKISLDSLAASHLVFLIDISGSMDMPNRLPLLKAGFKALVNNLRDKDSVSIVVYGGTVGVALPTTGGNEKDIIFKTIDSLQAGGSTPGESGIKLAYSVARNHFIKGGNNRIILATDGDFNVGLKKEEDLEEMISRERQQGIYLTCLGIGMGNYKDSKIQTLAQRGNGNFAYLDSYHEAEKVLLKEFTQTLYTVADDAYLNVKFNPDYVKDYRLIGFDNKMGAIKDISSTIEGGEIGSAYSAMVAFELVPVAPVNNMVGKEIDDHLVSYELQYKLPDSTTVMKLAQSSPVTMVTLSQVSKCYQFASAVVMFGGMLRNSKYFKDASWNSIMQIAGNAADQENFSQKEFLSLVQQAKAIYGKKRKRDKEE</sequence>
<feature type="domain" description="VWFA" evidence="2">
    <location>
        <begin position="242"/>
        <end position="420"/>
    </location>
</feature>
<dbReference type="SMART" id="SM00327">
    <property type="entry name" value="VWA"/>
    <property type="match status" value="1"/>
</dbReference>
<name>A0A1M5EXV0_9BACT</name>
<dbReference type="AlphaFoldDB" id="A0A1M5EXV0"/>
<evidence type="ECO:0000256" key="1">
    <source>
        <dbReference type="SAM" id="Phobius"/>
    </source>
</evidence>
<dbReference type="SUPFAM" id="SSF49464">
    <property type="entry name" value="Carboxypeptidase regulatory domain-like"/>
    <property type="match status" value="1"/>
</dbReference>
<dbReference type="InterPro" id="IPR008969">
    <property type="entry name" value="CarboxyPept-like_regulatory"/>
</dbReference>
<dbReference type="OrthoDB" id="9805121at2"/>
<dbReference type="InterPro" id="IPR051173">
    <property type="entry name" value="Ca_channel_alpha-2/delta"/>
</dbReference>
<gene>
    <name evidence="3" type="ORF">SAMN02745131_03667</name>
</gene>
<feature type="transmembrane region" description="Helical" evidence="1">
    <location>
        <begin position="12"/>
        <end position="32"/>
    </location>
</feature>
<dbReference type="STRING" id="1121884.SAMN02745131_03667"/>
<keyword evidence="1" id="KW-0812">Transmembrane</keyword>